<dbReference type="InterPro" id="IPR017255">
    <property type="entry name" value="AcTrfase_GNAT_prd"/>
</dbReference>
<comment type="caution">
    <text evidence="4">The sequence shown here is derived from an EMBL/GenBank/DDBJ whole genome shotgun (WGS) entry which is preliminary data.</text>
</comment>
<organism evidence="4 5">
    <name type="scientific">Heliomicrobium gestii</name>
    <name type="common">Heliobacterium gestii</name>
    <dbReference type="NCBI Taxonomy" id="2699"/>
    <lineage>
        <taxon>Bacteria</taxon>
        <taxon>Bacillati</taxon>
        <taxon>Bacillota</taxon>
        <taxon>Clostridia</taxon>
        <taxon>Eubacteriales</taxon>
        <taxon>Heliobacteriaceae</taxon>
        <taxon>Heliomicrobium</taxon>
    </lineage>
</organism>
<keyword evidence="1 4" id="KW-0808">Transferase</keyword>
<dbReference type="InterPro" id="IPR016181">
    <property type="entry name" value="Acyl_CoA_acyltransferase"/>
</dbReference>
<dbReference type="OrthoDB" id="9794197at2"/>
<dbReference type="Pfam" id="PF00583">
    <property type="entry name" value="Acetyltransf_1"/>
    <property type="match status" value="1"/>
</dbReference>
<evidence type="ECO:0000313" key="5">
    <source>
        <dbReference type="Proteomes" id="UP000471031"/>
    </source>
</evidence>
<gene>
    <name evidence="4" type="ORF">GTO89_11145</name>
</gene>
<evidence type="ECO:0000259" key="3">
    <source>
        <dbReference type="PROSITE" id="PS51186"/>
    </source>
</evidence>
<dbReference type="Proteomes" id="UP000471031">
    <property type="component" value="Unassembled WGS sequence"/>
</dbReference>
<dbReference type="InterPro" id="IPR000182">
    <property type="entry name" value="GNAT_dom"/>
</dbReference>
<evidence type="ECO:0000256" key="2">
    <source>
        <dbReference type="ARBA" id="ARBA00023315"/>
    </source>
</evidence>
<evidence type="ECO:0000313" key="4">
    <source>
        <dbReference type="EMBL" id="MZP43597.1"/>
    </source>
</evidence>
<dbReference type="GO" id="GO:0016747">
    <property type="term" value="F:acyltransferase activity, transferring groups other than amino-acyl groups"/>
    <property type="evidence" value="ECO:0007669"/>
    <property type="project" value="InterPro"/>
</dbReference>
<dbReference type="PROSITE" id="PS51186">
    <property type="entry name" value="GNAT"/>
    <property type="match status" value="1"/>
</dbReference>
<dbReference type="AlphaFoldDB" id="A0A845LA38"/>
<proteinExistence type="predicted"/>
<protein>
    <submittedName>
        <fullName evidence="4">GNAT family N-acetyltransferase</fullName>
    </submittedName>
</protein>
<keyword evidence="2" id="KW-0012">Acyltransferase</keyword>
<dbReference type="PIRSF" id="PIRSF037663">
    <property type="entry name" value="Acetyltransf_GNAT_prd"/>
    <property type="match status" value="1"/>
</dbReference>
<dbReference type="EMBL" id="WXEX01000009">
    <property type="protein sequence ID" value="MZP43597.1"/>
    <property type="molecule type" value="Genomic_DNA"/>
</dbReference>
<dbReference type="RefSeq" id="WP_161262173.1">
    <property type="nucleotide sequence ID" value="NZ_JAFBDC010000009.1"/>
</dbReference>
<dbReference type="PANTHER" id="PTHR43800">
    <property type="entry name" value="PEPTIDYL-LYSINE N-ACETYLTRANSFERASE YJAB"/>
    <property type="match status" value="1"/>
</dbReference>
<name>A0A845LA38_HELGE</name>
<reference evidence="4 5" key="1">
    <citation type="submission" date="2020-01" db="EMBL/GenBank/DDBJ databases">
        <title>Whole genome sequence of Heliobacterium gestii DSM 11169.</title>
        <authorList>
            <person name="Kyndt J.A."/>
            <person name="Meyer T.E."/>
        </authorList>
    </citation>
    <scope>NUCLEOTIDE SEQUENCE [LARGE SCALE GENOMIC DNA]</scope>
    <source>
        <strain evidence="4 5">DSM 11169</strain>
    </source>
</reference>
<keyword evidence="5" id="KW-1185">Reference proteome</keyword>
<dbReference type="PANTHER" id="PTHR43800:SF1">
    <property type="entry name" value="PEPTIDYL-LYSINE N-ACETYLTRANSFERASE YJAB"/>
    <property type="match status" value="1"/>
</dbReference>
<dbReference type="Gene3D" id="3.40.630.30">
    <property type="match status" value="1"/>
</dbReference>
<dbReference type="CDD" id="cd04301">
    <property type="entry name" value="NAT_SF"/>
    <property type="match status" value="1"/>
</dbReference>
<accession>A0A845LA38</accession>
<dbReference type="SUPFAM" id="SSF55729">
    <property type="entry name" value="Acyl-CoA N-acyltransferases (Nat)"/>
    <property type="match status" value="1"/>
</dbReference>
<feature type="domain" description="N-acetyltransferase" evidence="3">
    <location>
        <begin position="1"/>
        <end position="149"/>
    </location>
</feature>
<evidence type="ECO:0000256" key="1">
    <source>
        <dbReference type="ARBA" id="ARBA00022679"/>
    </source>
</evidence>
<sequence>MKIRKGNRKDIPVLAKLIASLEPWAAYGVNYERAKYILTNMRDQIYVAEQEGKMVGFITLRGYGMGEFGAYIRMLAVKEAYKRQGIGKALMNYACKVLKPYGRNVFCVCNVKNQAACAFVESYGFLRVGIMEDLYQKGYDEALYRKTIP</sequence>